<sequence length="299" mass="33034">MSLLSRWLTATSSVLTVAAVTLGRRRLTVHHDVEVAAPRAEKHTAREHAPLEDIRRRLMAVEADARLGGLRDWVEYGGRSTRNRQPALDVLCEALRALPWPGTEVDQRWRMVLQASLAAHLRPGPGFWLGSDLDLRDTTLVDFDLSECRLRDARFSGTRFLGDTRFDQTTFLGEFDAAGAFFGRHVLFTQSVFARGLGLRGTAVCGNGEFSSIQVAGAVSLRGSRFSGRADFTCARFGSDLDCSGVRFGGRAVFRRAWFAGASVFAGAWFRGREDFVDAVFGGESSFENTRFGHRVHAD</sequence>
<dbReference type="Gene3D" id="2.160.20.80">
    <property type="entry name" value="E3 ubiquitin-protein ligase SopA"/>
    <property type="match status" value="1"/>
</dbReference>
<evidence type="ECO:0000313" key="2">
    <source>
        <dbReference type="Proteomes" id="UP001285521"/>
    </source>
</evidence>
<dbReference type="RefSeq" id="WP_319965482.1">
    <property type="nucleotide sequence ID" value="NZ_JAXAVW010000006.1"/>
</dbReference>
<keyword evidence="2" id="KW-1185">Reference proteome</keyword>
<dbReference type="EMBL" id="JAXAVW010000006">
    <property type="protein sequence ID" value="MDX8030474.1"/>
    <property type="molecule type" value="Genomic_DNA"/>
</dbReference>
<accession>A0ABU4SXE1</accession>
<comment type="caution">
    <text evidence="1">The sequence shown here is derived from an EMBL/GenBank/DDBJ whole genome shotgun (WGS) entry which is preliminary data.</text>
</comment>
<dbReference type="Proteomes" id="UP001285521">
    <property type="component" value="Unassembled WGS sequence"/>
</dbReference>
<reference evidence="1 2" key="2">
    <citation type="submission" date="2023-11" db="EMBL/GenBank/DDBJ databases">
        <authorList>
            <person name="Lara A.C."/>
            <person name="Chronakova A."/>
        </authorList>
    </citation>
    <scope>NUCLEOTIDE SEQUENCE [LARGE SCALE GENOMIC DNA]</scope>
    <source>
        <strain evidence="1 2">BCCO 10_0856</strain>
    </source>
</reference>
<organism evidence="1 2">
    <name type="scientific">Lentzea miocenica</name>
    <dbReference type="NCBI Taxonomy" id="3095431"/>
    <lineage>
        <taxon>Bacteria</taxon>
        <taxon>Bacillati</taxon>
        <taxon>Actinomycetota</taxon>
        <taxon>Actinomycetes</taxon>
        <taxon>Pseudonocardiales</taxon>
        <taxon>Pseudonocardiaceae</taxon>
        <taxon>Lentzea</taxon>
    </lineage>
</organism>
<dbReference type="InterPro" id="IPR001646">
    <property type="entry name" value="5peptide_repeat"/>
</dbReference>
<proteinExistence type="predicted"/>
<dbReference type="Pfam" id="PF13576">
    <property type="entry name" value="Pentapeptide_3"/>
    <property type="match status" value="2"/>
</dbReference>
<reference evidence="1 2" key="1">
    <citation type="submission" date="2023-11" db="EMBL/GenBank/DDBJ databases">
        <title>Lentzea sokolovensis, sp. nov., Lentzea kristufkii, sp. nov., and Lentzea miocenensis, sp. nov., rare actinobacteria from Sokolov Coal Basin, Miocene lacustrine sediment, Czech Republic.</title>
        <authorList>
            <person name="Lara A."/>
            <person name="Kotroba L."/>
            <person name="Nouioui I."/>
            <person name="Neumann-Schaal M."/>
            <person name="Mast Y."/>
            <person name="Chronakova A."/>
        </authorList>
    </citation>
    <scope>NUCLEOTIDE SEQUENCE [LARGE SCALE GENOMIC DNA]</scope>
    <source>
        <strain evidence="1 2">BCCO 10_0856</strain>
    </source>
</reference>
<name>A0ABU4SXE1_9PSEU</name>
<gene>
    <name evidence="1" type="ORF">SK803_09645</name>
</gene>
<protein>
    <submittedName>
        <fullName evidence="1">Pentapeptide repeat-containing protein</fullName>
    </submittedName>
</protein>
<evidence type="ECO:0000313" key="1">
    <source>
        <dbReference type="EMBL" id="MDX8030474.1"/>
    </source>
</evidence>